<feature type="domain" description="ScoMcrA-like DNA sulfur-binding" evidence="1">
    <location>
        <begin position="47"/>
        <end position="135"/>
    </location>
</feature>
<gene>
    <name evidence="2" type="ORF">PRMUPPPA20_15850</name>
</gene>
<evidence type="ECO:0000313" key="3">
    <source>
        <dbReference type="Proteomes" id="UP000887097"/>
    </source>
</evidence>
<dbReference type="InterPro" id="IPR058813">
    <property type="entry name" value="DNA-SBD_ScoMcrA"/>
</dbReference>
<sequence>MSIRQAKIHGEIIVAKPVLLLAIIDGVEANVFRNNQFAINDWLEGRYKMLMSKYAKESQFDNLTGIEKPFWHLESDGFWHLNYQGERLCKGRTPSKAWLKESVDYAYFDEALWILLQNKEWRLKLRDYIIEHKLTDGFWNNKDTAVNLCALAAIILVA</sequence>
<protein>
    <recommendedName>
        <fullName evidence="1">ScoMcrA-like DNA sulfur-binding domain-containing protein</fullName>
    </recommendedName>
</protein>
<accession>A0AA37I1F3</accession>
<evidence type="ECO:0000313" key="2">
    <source>
        <dbReference type="EMBL" id="GJG33476.1"/>
    </source>
</evidence>
<comment type="caution">
    <text evidence="2">The sequence shown here is derived from an EMBL/GenBank/DDBJ whole genome shotgun (WGS) entry which is preliminary data.</text>
</comment>
<reference evidence="2" key="1">
    <citation type="submission" date="2021-08" db="EMBL/GenBank/DDBJ databases">
        <title>Prevotella lacticifex sp. nov., isolated from rumen of cow.</title>
        <authorList>
            <person name="Shinkai T."/>
            <person name="Ikeyama N."/>
            <person name="Kumagai M."/>
            <person name="Ohmori H."/>
            <person name="Sakamoto M."/>
            <person name="Ohkuma M."/>
            <person name="Mitsumori M."/>
        </authorList>
    </citation>
    <scope>NUCLEOTIDE SEQUENCE</scope>
    <source>
        <strain evidence="2">JCM 8259</strain>
    </source>
</reference>
<organism evidence="2 3">
    <name type="scientific">Xylanibacter ruminicola</name>
    <name type="common">Prevotella ruminicola</name>
    <dbReference type="NCBI Taxonomy" id="839"/>
    <lineage>
        <taxon>Bacteria</taxon>
        <taxon>Pseudomonadati</taxon>
        <taxon>Bacteroidota</taxon>
        <taxon>Bacteroidia</taxon>
        <taxon>Bacteroidales</taxon>
        <taxon>Prevotellaceae</taxon>
        <taxon>Xylanibacter</taxon>
    </lineage>
</organism>
<dbReference type="EMBL" id="BPTT01000001">
    <property type="protein sequence ID" value="GJG33476.1"/>
    <property type="molecule type" value="Genomic_DNA"/>
</dbReference>
<dbReference type="AlphaFoldDB" id="A0AA37I1F3"/>
<evidence type="ECO:0000259" key="1">
    <source>
        <dbReference type="Pfam" id="PF26340"/>
    </source>
</evidence>
<name>A0AA37I1F3_XYLRU</name>
<dbReference type="Proteomes" id="UP000887097">
    <property type="component" value="Unassembled WGS sequence"/>
</dbReference>
<proteinExistence type="predicted"/>
<dbReference type="Pfam" id="PF26340">
    <property type="entry name" value="DNA-SBD_ScoMcrA"/>
    <property type="match status" value="1"/>
</dbReference>